<evidence type="ECO:0000256" key="21">
    <source>
        <dbReference type="SAM" id="Phobius"/>
    </source>
</evidence>
<keyword evidence="3 19" id="KW-0723">Serine/threonine-protein kinase</keyword>
<dbReference type="GO" id="GO:0048544">
    <property type="term" value="P:recognition of pollen"/>
    <property type="evidence" value="ECO:0007669"/>
    <property type="project" value="InterPro"/>
</dbReference>
<dbReference type="EC" id="2.7.11.1" evidence="19"/>
<evidence type="ECO:0000259" key="23">
    <source>
        <dbReference type="PROSITE" id="PS50927"/>
    </source>
</evidence>
<evidence type="ECO:0000256" key="14">
    <source>
        <dbReference type="ARBA" id="ARBA00023157"/>
    </source>
</evidence>
<dbReference type="AlphaFoldDB" id="A0AAP0KNY0"/>
<proteinExistence type="inferred from homology"/>
<evidence type="ECO:0000259" key="22">
    <source>
        <dbReference type="PROSITE" id="PS50011"/>
    </source>
</evidence>
<dbReference type="InterPro" id="IPR003609">
    <property type="entry name" value="Pan_app"/>
</dbReference>
<dbReference type="CDD" id="cd00028">
    <property type="entry name" value="B_lectin"/>
    <property type="match status" value="1"/>
</dbReference>
<evidence type="ECO:0000256" key="7">
    <source>
        <dbReference type="ARBA" id="ARBA00022729"/>
    </source>
</evidence>
<dbReference type="InterPro" id="IPR011009">
    <property type="entry name" value="Kinase-like_dom_sf"/>
</dbReference>
<keyword evidence="12 21" id="KW-1133">Transmembrane helix</keyword>
<evidence type="ECO:0000256" key="8">
    <source>
        <dbReference type="ARBA" id="ARBA00022734"/>
    </source>
</evidence>
<dbReference type="GO" id="GO:0004674">
    <property type="term" value="F:protein serine/threonine kinase activity"/>
    <property type="evidence" value="ECO:0007669"/>
    <property type="project" value="UniProtKB-KW"/>
</dbReference>
<gene>
    <name evidence="25" type="ORF">Sjap_003508</name>
</gene>
<sequence>MDSKLIPLSILYALLILYSLTTHLCIATDTIFAGQSLVGNQTIISRGENFELGFFTPGKSLKYYVGIWYKKISVQNRTVVWVANRNQPLSSASNSELKLLENGNLILLNQFKKPIWTTNSTSDSLNSPQLVLQDDGNLIVRDGSNPSSFIWQSFDHFTDTWLPGGKFRYDYRSMKGQKIISWKNSEDPSPGTFSLVAEQDTEHTLKWKEFHQYWTSGVWNGDSYTATPQMRFRDRFNFSFVSNKNESYFTYSTLNKSLLARFVMDISGQTKQLLWVEEAQKWLLSWSVPPRQCDVYNLCGAFGICRNNYPNSCECLPGFEQRSPKDWDLLDYSGGCVRKTSLLCANKDRFLKIPNTRLPMNSMILKVENAENCKVACLSNCSCNAYAYNGTGCLTWLGDLLNTQQLDSGGDDLYMRLGGSSAVSCSAMKVSLVVIGAVFGLTSIGVAFIVLLTAWKRAARRAAGGFLTPFRYVDLKVATKKFSEKVGSGSFGCVYKGILPDSTLIAVKKLEGISQGEKQFRSEVSTIGLIQHVNLVCLRGFCCEGIKRMLVYDFMPNGSLSTHLFHQKDSKVLSWTMRYQIAVGIAKGLAYLHEECIDCIIHCDIKPENILVDADFTPKVADFGLAKLLCREFSRVITTIRGTIGYLAPEWSSGVAITTKVDVYSYGMMLFEIISGRRNLKQSKDGKAWFFPSWAANKVISEGQPVLSILDNKLEGEADIDELTRAFRVACWCIREEAVQRPSMGQVVQILEGLLEVNSPPIQSYLHCLVANEETIDFFSE</sequence>
<evidence type="ECO:0000313" key="25">
    <source>
        <dbReference type="EMBL" id="KAK9156028.1"/>
    </source>
</evidence>
<dbReference type="PANTHER" id="PTHR47974">
    <property type="entry name" value="OS07G0415500 PROTEIN"/>
    <property type="match status" value="1"/>
</dbReference>
<dbReference type="PROSITE" id="PS00108">
    <property type="entry name" value="PROTEIN_KINASE_ST"/>
    <property type="match status" value="1"/>
</dbReference>
<dbReference type="SMART" id="SM00473">
    <property type="entry name" value="PAN_AP"/>
    <property type="match status" value="1"/>
</dbReference>
<evidence type="ECO:0000256" key="3">
    <source>
        <dbReference type="ARBA" id="ARBA00022527"/>
    </source>
</evidence>
<dbReference type="EMBL" id="JBBNAE010000001">
    <property type="protein sequence ID" value="KAK9156028.1"/>
    <property type="molecule type" value="Genomic_DNA"/>
</dbReference>
<accession>A0AAP0KNY0</accession>
<keyword evidence="16" id="KW-0325">Glycoprotein</keyword>
<evidence type="ECO:0000256" key="2">
    <source>
        <dbReference type="ARBA" id="ARBA00022475"/>
    </source>
</evidence>
<comment type="subcellular location">
    <subcellularLocation>
        <location evidence="1">Cell membrane</location>
        <topology evidence="1">Single-pass type I membrane protein</topology>
    </subcellularLocation>
</comment>
<feature type="domain" description="Protein kinase" evidence="22">
    <location>
        <begin position="480"/>
        <end position="755"/>
    </location>
</feature>
<keyword evidence="26" id="KW-1185">Reference proteome</keyword>
<feature type="transmembrane region" description="Helical" evidence="21">
    <location>
        <begin position="430"/>
        <end position="452"/>
    </location>
</feature>
<evidence type="ECO:0000313" key="26">
    <source>
        <dbReference type="Proteomes" id="UP001417504"/>
    </source>
</evidence>
<evidence type="ECO:0000256" key="9">
    <source>
        <dbReference type="ARBA" id="ARBA00022741"/>
    </source>
</evidence>
<feature type="domain" description="Apple" evidence="24">
    <location>
        <begin position="344"/>
        <end position="418"/>
    </location>
</feature>
<evidence type="ECO:0000256" key="6">
    <source>
        <dbReference type="ARBA" id="ARBA00022692"/>
    </source>
</evidence>
<keyword evidence="14" id="KW-1015">Disulfide bond</keyword>
<evidence type="ECO:0000256" key="1">
    <source>
        <dbReference type="ARBA" id="ARBA00004251"/>
    </source>
</evidence>
<dbReference type="Gene3D" id="3.30.200.20">
    <property type="entry name" value="Phosphorylase Kinase, domain 1"/>
    <property type="match status" value="1"/>
</dbReference>
<dbReference type="GO" id="GO:0005524">
    <property type="term" value="F:ATP binding"/>
    <property type="evidence" value="ECO:0007669"/>
    <property type="project" value="UniProtKB-UniRule"/>
</dbReference>
<dbReference type="SUPFAM" id="SSF51110">
    <property type="entry name" value="alpha-D-mannose-specific plant lectins"/>
    <property type="match status" value="1"/>
</dbReference>
<dbReference type="InterPro" id="IPR008271">
    <property type="entry name" value="Ser/Thr_kinase_AS"/>
</dbReference>
<evidence type="ECO:0000256" key="19">
    <source>
        <dbReference type="PIRNR" id="PIRNR000641"/>
    </source>
</evidence>
<evidence type="ECO:0000256" key="10">
    <source>
        <dbReference type="ARBA" id="ARBA00022777"/>
    </source>
</evidence>
<dbReference type="SMART" id="SM00220">
    <property type="entry name" value="S_TKc"/>
    <property type="match status" value="1"/>
</dbReference>
<dbReference type="Pfam" id="PF08276">
    <property type="entry name" value="PAN_2"/>
    <property type="match status" value="1"/>
</dbReference>
<dbReference type="FunFam" id="2.90.10.10:FF:000009">
    <property type="entry name" value="Receptor-like serine/threonine-protein kinase SD1-8"/>
    <property type="match status" value="1"/>
</dbReference>
<evidence type="ECO:0000256" key="12">
    <source>
        <dbReference type="ARBA" id="ARBA00022989"/>
    </source>
</evidence>
<keyword evidence="6 21" id="KW-0812">Transmembrane</keyword>
<dbReference type="Pfam" id="PF00954">
    <property type="entry name" value="S_locus_glycop"/>
    <property type="match status" value="1"/>
</dbReference>
<dbReference type="Gene3D" id="1.10.510.10">
    <property type="entry name" value="Transferase(Phosphotransferase) domain 1"/>
    <property type="match status" value="1"/>
</dbReference>
<keyword evidence="8" id="KW-0430">Lectin</keyword>
<keyword evidence="9 19" id="KW-0547">Nucleotide-binding</keyword>
<dbReference type="InterPro" id="IPR000719">
    <property type="entry name" value="Prot_kinase_dom"/>
</dbReference>
<dbReference type="FunFam" id="1.10.510.10:FF:000227">
    <property type="entry name" value="Serine/threonine-protein kinase"/>
    <property type="match status" value="1"/>
</dbReference>
<name>A0AAP0KNY0_9MAGN</name>
<comment type="caution">
    <text evidence="25">The sequence shown here is derived from an EMBL/GenBank/DDBJ whole genome shotgun (WGS) entry which is preliminary data.</text>
</comment>
<dbReference type="InterPro" id="IPR000858">
    <property type="entry name" value="S_locus_glycoprot_dom"/>
</dbReference>
<evidence type="ECO:0000256" key="17">
    <source>
        <dbReference type="ARBA" id="ARBA00047899"/>
    </source>
</evidence>
<dbReference type="CDD" id="cd14066">
    <property type="entry name" value="STKc_IRAK"/>
    <property type="match status" value="1"/>
</dbReference>
<comment type="catalytic activity">
    <reaction evidence="18 19">
        <text>L-seryl-[protein] + ATP = O-phospho-L-seryl-[protein] + ADP + H(+)</text>
        <dbReference type="Rhea" id="RHEA:17989"/>
        <dbReference type="Rhea" id="RHEA-COMP:9863"/>
        <dbReference type="Rhea" id="RHEA-COMP:11604"/>
        <dbReference type="ChEBI" id="CHEBI:15378"/>
        <dbReference type="ChEBI" id="CHEBI:29999"/>
        <dbReference type="ChEBI" id="CHEBI:30616"/>
        <dbReference type="ChEBI" id="CHEBI:83421"/>
        <dbReference type="ChEBI" id="CHEBI:456216"/>
        <dbReference type="EC" id="2.7.11.1"/>
    </reaction>
</comment>
<dbReference type="PIRSF" id="PIRSF000641">
    <property type="entry name" value="SRK"/>
    <property type="match status" value="1"/>
</dbReference>
<reference evidence="25 26" key="1">
    <citation type="submission" date="2024-01" db="EMBL/GenBank/DDBJ databases">
        <title>Genome assemblies of Stephania.</title>
        <authorList>
            <person name="Yang L."/>
        </authorList>
    </citation>
    <scope>NUCLEOTIDE SEQUENCE [LARGE SCALE GENOMIC DNA]</scope>
    <source>
        <strain evidence="25">QJT</strain>
        <tissue evidence="25">Leaf</tissue>
    </source>
</reference>
<dbReference type="PROSITE" id="PS50011">
    <property type="entry name" value="PROTEIN_KINASE_DOM"/>
    <property type="match status" value="1"/>
</dbReference>
<organism evidence="25 26">
    <name type="scientific">Stephania japonica</name>
    <dbReference type="NCBI Taxonomy" id="461633"/>
    <lineage>
        <taxon>Eukaryota</taxon>
        <taxon>Viridiplantae</taxon>
        <taxon>Streptophyta</taxon>
        <taxon>Embryophyta</taxon>
        <taxon>Tracheophyta</taxon>
        <taxon>Spermatophyta</taxon>
        <taxon>Magnoliopsida</taxon>
        <taxon>Ranunculales</taxon>
        <taxon>Menispermaceae</taxon>
        <taxon>Menispermoideae</taxon>
        <taxon>Cissampelideae</taxon>
        <taxon>Stephania</taxon>
    </lineage>
</organism>
<evidence type="ECO:0000256" key="5">
    <source>
        <dbReference type="ARBA" id="ARBA00022679"/>
    </source>
</evidence>
<evidence type="ECO:0000256" key="13">
    <source>
        <dbReference type="ARBA" id="ARBA00023136"/>
    </source>
</evidence>
<evidence type="ECO:0000256" key="20">
    <source>
        <dbReference type="PROSITE-ProRule" id="PRU10141"/>
    </source>
</evidence>
<dbReference type="InterPro" id="IPR001480">
    <property type="entry name" value="Bulb-type_lectin_dom"/>
</dbReference>
<dbReference type="Proteomes" id="UP001417504">
    <property type="component" value="Unassembled WGS sequence"/>
</dbReference>
<dbReference type="PANTHER" id="PTHR47974:SF19">
    <property type="entry name" value="RECEPTOR-LIKE SERINE_THREONINE-PROTEIN KINASE"/>
    <property type="match status" value="1"/>
</dbReference>
<dbReference type="SUPFAM" id="SSF56112">
    <property type="entry name" value="Protein kinase-like (PK-like)"/>
    <property type="match status" value="1"/>
</dbReference>
<keyword evidence="5 19" id="KW-0808">Transferase</keyword>
<feature type="binding site" evidence="20">
    <location>
        <position position="509"/>
    </location>
    <ligand>
        <name>ATP</name>
        <dbReference type="ChEBI" id="CHEBI:30616"/>
    </ligand>
</feature>
<keyword evidence="7" id="KW-0732">Signal</keyword>
<evidence type="ECO:0000256" key="11">
    <source>
        <dbReference type="ARBA" id="ARBA00022840"/>
    </source>
</evidence>
<dbReference type="InterPro" id="IPR036426">
    <property type="entry name" value="Bulb-type_lectin_dom_sf"/>
</dbReference>
<dbReference type="InterPro" id="IPR024171">
    <property type="entry name" value="SRK-like_kinase"/>
</dbReference>
<dbReference type="Pfam" id="PF01453">
    <property type="entry name" value="B_lectin"/>
    <property type="match status" value="1"/>
</dbReference>
<dbReference type="Gene3D" id="2.90.10.10">
    <property type="entry name" value="Bulb-type lectin domain"/>
    <property type="match status" value="1"/>
</dbReference>
<keyword evidence="4" id="KW-0597">Phosphoprotein</keyword>
<protein>
    <recommendedName>
        <fullName evidence="19">Receptor-like serine/threonine-protein kinase</fullName>
        <ecNumber evidence="19">2.7.11.1</ecNumber>
    </recommendedName>
</protein>
<evidence type="ECO:0000256" key="16">
    <source>
        <dbReference type="ARBA" id="ARBA00023180"/>
    </source>
</evidence>
<keyword evidence="10 19" id="KW-0418">Kinase</keyword>
<dbReference type="SMART" id="SM00108">
    <property type="entry name" value="B_lectin"/>
    <property type="match status" value="1"/>
</dbReference>
<comment type="catalytic activity">
    <reaction evidence="17 19">
        <text>L-threonyl-[protein] + ATP = O-phospho-L-threonyl-[protein] + ADP + H(+)</text>
        <dbReference type="Rhea" id="RHEA:46608"/>
        <dbReference type="Rhea" id="RHEA-COMP:11060"/>
        <dbReference type="Rhea" id="RHEA-COMP:11605"/>
        <dbReference type="ChEBI" id="CHEBI:15378"/>
        <dbReference type="ChEBI" id="CHEBI:30013"/>
        <dbReference type="ChEBI" id="CHEBI:30616"/>
        <dbReference type="ChEBI" id="CHEBI:61977"/>
        <dbReference type="ChEBI" id="CHEBI:456216"/>
        <dbReference type="EC" id="2.7.11.1"/>
    </reaction>
</comment>
<dbReference type="Pfam" id="PF00069">
    <property type="entry name" value="Pkinase"/>
    <property type="match status" value="1"/>
</dbReference>
<dbReference type="PROSITE" id="PS50948">
    <property type="entry name" value="PAN"/>
    <property type="match status" value="1"/>
</dbReference>
<evidence type="ECO:0000259" key="24">
    <source>
        <dbReference type="PROSITE" id="PS50948"/>
    </source>
</evidence>
<dbReference type="GO" id="GO:0005886">
    <property type="term" value="C:plasma membrane"/>
    <property type="evidence" value="ECO:0007669"/>
    <property type="project" value="UniProtKB-SubCell"/>
</dbReference>
<dbReference type="CDD" id="cd00054">
    <property type="entry name" value="EGF_CA"/>
    <property type="match status" value="1"/>
</dbReference>
<keyword evidence="2" id="KW-1003">Cell membrane</keyword>
<dbReference type="PROSITE" id="PS50927">
    <property type="entry name" value="BULB_LECTIN"/>
    <property type="match status" value="1"/>
</dbReference>
<comment type="similarity">
    <text evidence="19">Belongs to the protein kinase superfamily. Ser/Thr protein kinase family.</text>
</comment>
<dbReference type="FunFam" id="3.30.200.20:FF:000178">
    <property type="entry name" value="serine/threonine-protein kinase PBS1-like"/>
    <property type="match status" value="1"/>
</dbReference>
<keyword evidence="13 21" id="KW-0472">Membrane</keyword>
<dbReference type="GO" id="GO:0030246">
    <property type="term" value="F:carbohydrate binding"/>
    <property type="evidence" value="ECO:0007669"/>
    <property type="project" value="UniProtKB-KW"/>
</dbReference>
<dbReference type="CDD" id="cd01098">
    <property type="entry name" value="PAN_AP_plant"/>
    <property type="match status" value="1"/>
</dbReference>
<evidence type="ECO:0000256" key="18">
    <source>
        <dbReference type="ARBA" id="ARBA00048679"/>
    </source>
</evidence>
<feature type="domain" description="Bulb-type lectin" evidence="23">
    <location>
        <begin position="28"/>
        <end position="153"/>
    </location>
</feature>
<dbReference type="PROSITE" id="PS00107">
    <property type="entry name" value="PROTEIN_KINASE_ATP"/>
    <property type="match status" value="1"/>
</dbReference>
<keyword evidence="15" id="KW-0675">Receptor</keyword>
<evidence type="ECO:0000256" key="15">
    <source>
        <dbReference type="ARBA" id="ARBA00023170"/>
    </source>
</evidence>
<dbReference type="InterPro" id="IPR017441">
    <property type="entry name" value="Protein_kinase_ATP_BS"/>
</dbReference>
<keyword evidence="11 19" id="KW-0067">ATP-binding</keyword>
<evidence type="ECO:0000256" key="4">
    <source>
        <dbReference type="ARBA" id="ARBA00022553"/>
    </source>
</evidence>